<sequence>MCNNRWTGEEETYRCRTKVDSKDGVHRGHRTNTNRKLGNEDCSREQAGV</sequence>
<proteinExistence type="predicted"/>
<feature type="compositionally biased region" description="Basic and acidic residues" evidence="1">
    <location>
        <begin position="37"/>
        <end position="49"/>
    </location>
</feature>
<evidence type="ECO:0000256" key="1">
    <source>
        <dbReference type="SAM" id="MobiDB-lite"/>
    </source>
</evidence>
<gene>
    <name evidence="2" type="ORF">D0868_16366</name>
</gene>
<dbReference type="AlphaFoldDB" id="A0A3M6WKW8"/>
<comment type="caution">
    <text evidence="2">The sequence shown here is derived from an EMBL/GenBank/DDBJ whole genome shotgun (WGS) entry which is preliminary data.</text>
</comment>
<dbReference type="EMBL" id="QWIK01003290">
    <property type="protein sequence ID" value="RMX79175.1"/>
    <property type="molecule type" value="Genomic_DNA"/>
</dbReference>
<feature type="region of interest" description="Disordered" evidence="1">
    <location>
        <begin position="21"/>
        <end position="49"/>
    </location>
</feature>
<evidence type="ECO:0000313" key="3">
    <source>
        <dbReference type="Proteomes" id="UP000282582"/>
    </source>
</evidence>
<organism evidence="2 3">
    <name type="scientific">Hortaea werneckii</name>
    <name type="common">Black yeast</name>
    <name type="synonym">Cladosporium werneckii</name>
    <dbReference type="NCBI Taxonomy" id="91943"/>
    <lineage>
        <taxon>Eukaryota</taxon>
        <taxon>Fungi</taxon>
        <taxon>Dikarya</taxon>
        <taxon>Ascomycota</taxon>
        <taxon>Pezizomycotina</taxon>
        <taxon>Dothideomycetes</taxon>
        <taxon>Dothideomycetidae</taxon>
        <taxon>Mycosphaerellales</taxon>
        <taxon>Teratosphaeriaceae</taxon>
        <taxon>Hortaea</taxon>
    </lineage>
</organism>
<name>A0A3M6WKW8_HORWE</name>
<accession>A0A3M6WKW8</accession>
<protein>
    <submittedName>
        <fullName evidence="2">Uncharacterized protein</fullName>
    </submittedName>
</protein>
<reference evidence="2 3" key="1">
    <citation type="journal article" date="2018" name="BMC Genomics">
        <title>Genomic evidence for intraspecific hybridization in a clonal and extremely halotolerant yeast.</title>
        <authorList>
            <person name="Gostincar C."/>
            <person name="Stajich J.E."/>
            <person name="Zupancic J."/>
            <person name="Zalar P."/>
            <person name="Gunde-Cimerman N."/>
        </authorList>
    </citation>
    <scope>NUCLEOTIDE SEQUENCE [LARGE SCALE GENOMIC DNA]</scope>
    <source>
        <strain evidence="2 3">EXF-6654</strain>
    </source>
</reference>
<dbReference type="Proteomes" id="UP000282582">
    <property type="component" value="Unassembled WGS sequence"/>
</dbReference>
<evidence type="ECO:0000313" key="2">
    <source>
        <dbReference type="EMBL" id="RMX79175.1"/>
    </source>
</evidence>